<accession>A0A0A8ZGZ6</accession>
<dbReference type="AlphaFoldDB" id="A0A0A8ZGZ6"/>
<dbReference type="EMBL" id="GBRH01263793">
    <property type="protein sequence ID" value="JAD34102.1"/>
    <property type="molecule type" value="Transcribed_RNA"/>
</dbReference>
<organism evidence="1">
    <name type="scientific">Arundo donax</name>
    <name type="common">Giant reed</name>
    <name type="synonym">Donax arundinaceus</name>
    <dbReference type="NCBI Taxonomy" id="35708"/>
    <lineage>
        <taxon>Eukaryota</taxon>
        <taxon>Viridiplantae</taxon>
        <taxon>Streptophyta</taxon>
        <taxon>Embryophyta</taxon>
        <taxon>Tracheophyta</taxon>
        <taxon>Spermatophyta</taxon>
        <taxon>Magnoliopsida</taxon>
        <taxon>Liliopsida</taxon>
        <taxon>Poales</taxon>
        <taxon>Poaceae</taxon>
        <taxon>PACMAD clade</taxon>
        <taxon>Arundinoideae</taxon>
        <taxon>Arundineae</taxon>
        <taxon>Arundo</taxon>
    </lineage>
</organism>
<reference evidence="1" key="2">
    <citation type="journal article" date="2015" name="Data Brief">
        <title>Shoot transcriptome of the giant reed, Arundo donax.</title>
        <authorList>
            <person name="Barrero R.A."/>
            <person name="Guerrero F.D."/>
            <person name="Moolhuijzen P."/>
            <person name="Goolsby J.A."/>
            <person name="Tidwell J."/>
            <person name="Bellgard S.E."/>
            <person name="Bellgard M.I."/>
        </authorList>
    </citation>
    <scope>NUCLEOTIDE SEQUENCE</scope>
    <source>
        <tissue evidence="1">Shoot tissue taken approximately 20 cm above the soil surface</tissue>
    </source>
</reference>
<proteinExistence type="predicted"/>
<evidence type="ECO:0000313" key="1">
    <source>
        <dbReference type="EMBL" id="JAD34102.1"/>
    </source>
</evidence>
<name>A0A0A8ZGZ6_ARUDO</name>
<protein>
    <submittedName>
        <fullName evidence="1">Uncharacterized protein</fullName>
    </submittedName>
</protein>
<sequence length="21" mass="2634">MVFGLYLGRRNWFNAYSVRRK</sequence>
<reference evidence="1" key="1">
    <citation type="submission" date="2014-09" db="EMBL/GenBank/DDBJ databases">
        <authorList>
            <person name="Magalhaes I.L.F."/>
            <person name="Oliveira U."/>
            <person name="Santos F.R."/>
            <person name="Vidigal T.H.D.A."/>
            <person name="Brescovit A.D."/>
            <person name="Santos A.J."/>
        </authorList>
    </citation>
    <scope>NUCLEOTIDE SEQUENCE</scope>
    <source>
        <tissue evidence="1">Shoot tissue taken approximately 20 cm above the soil surface</tissue>
    </source>
</reference>